<dbReference type="GO" id="GO:0032040">
    <property type="term" value="C:small-subunit processome"/>
    <property type="evidence" value="ECO:0007669"/>
    <property type="project" value="TreeGrafter"/>
</dbReference>
<feature type="region of interest" description="Disordered" evidence="2">
    <location>
        <begin position="2590"/>
        <end position="2642"/>
    </location>
</feature>
<evidence type="ECO:0008006" key="8">
    <source>
        <dbReference type="Google" id="ProtNLM"/>
    </source>
</evidence>
<dbReference type="PROSITE" id="PS50077">
    <property type="entry name" value="HEAT_REPEAT"/>
    <property type="match status" value="1"/>
</dbReference>
<dbReference type="InterPro" id="IPR021133">
    <property type="entry name" value="HEAT_type_2"/>
</dbReference>
<protein>
    <recommendedName>
        <fullName evidence="8">U3 small nucleolar RNA-associated protein 20</fullName>
    </recommendedName>
</protein>
<dbReference type="Pfam" id="PF23099">
    <property type="entry name" value="UTP20_C"/>
    <property type="match status" value="1"/>
</dbReference>
<dbReference type="Pfam" id="PF07539">
    <property type="entry name" value="UTP20_N"/>
    <property type="match status" value="1"/>
</dbReference>
<evidence type="ECO:0000313" key="6">
    <source>
        <dbReference type="EMBL" id="CAG9971529.1"/>
    </source>
</evidence>
<accession>A0A9N9U084</accession>
<dbReference type="Gene3D" id="1.25.10.10">
    <property type="entry name" value="Leucine-rich Repeat Variant"/>
    <property type="match status" value="3"/>
</dbReference>
<dbReference type="PANTHER" id="PTHR17695">
    <property type="entry name" value="SMALL SUBUNIT PROCESSOME COMPONENT 20 HOMOLOG"/>
    <property type="match status" value="1"/>
</dbReference>
<evidence type="ECO:0000259" key="5">
    <source>
        <dbReference type="Pfam" id="PF23099"/>
    </source>
</evidence>
<evidence type="ECO:0000313" key="7">
    <source>
        <dbReference type="Proteomes" id="UP000754883"/>
    </source>
</evidence>
<dbReference type="SUPFAM" id="SSF48371">
    <property type="entry name" value="ARM repeat"/>
    <property type="match status" value="2"/>
</dbReference>
<proteinExistence type="predicted"/>
<dbReference type="GO" id="GO:0030686">
    <property type="term" value="C:90S preribosome"/>
    <property type="evidence" value="ECO:0007669"/>
    <property type="project" value="TreeGrafter"/>
</dbReference>
<organism evidence="6 7">
    <name type="scientific">Clonostachys byssicola</name>
    <dbReference type="NCBI Taxonomy" id="160290"/>
    <lineage>
        <taxon>Eukaryota</taxon>
        <taxon>Fungi</taxon>
        <taxon>Dikarya</taxon>
        <taxon>Ascomycota</taxon>
        <taxon>Pezizomycotina</taxon>
        <taxon>Sordariomycetes</taxon>
        <taxon>Hypocreomycetidae</taxon>
        <taxon>Hypocreales</taxon>
        <taxon>Bionectriaceae</taxon>
        <taxon>Clonostachys</taxon>
    </lineage>
</organism>
<dbReference type="InterPro" id="IPR011430">
    <property type="entry name" value="UTP20_N"/>
</dbReference>
<dbReference type="Proteomes" id="UP000754883">
    <property type="component" value="Unassembled WGS sequence"/>
</dbReference>
<gene>
    <name evidence="6" type="ORF">CBYS24578_00000515</name>
</gene>
<reference evidence="6" key="1">
    <citation type="submission" date="2021-10" db="EMBL/GenBank/DDBJ databases">
        <authorList>
            <person name="Piombo E."/>
        </authorList>
    </citation>
    <scope>NUCLEOTIDE SEQUENCE</scope>
</reference>
<dbReference type="OrthoDB" id="360653at2759"/>
<dbReference type="PANTHER" id="PTHR17695:SF11">
    <property type="entry name" value="SMALL SUBUNIT PROCESSOME COMPONENT 20 HOMOLOG"/>
    <property type="match status" value="1"/>
</dbReference>
<evidence type="ECO:0000256" key="2">
    <source>
        <dbReference type="SAM" id="MobiDB-lite"/>
    </source>
</evidence>
<feature type="compositionally biased region" description="Basic residues" evidence="2">
    <location>
        <begin position="10"/>
        <end position="22"/>
    </location>
</feature>
<feature type="compositionally biased region" description="Acidic residues" evidence="2">
    <location>
        <begin position="2457"/>
        <end position="2467"/>
    </location>
</feature>
<feature type="domain" description="U3 small nucleolar RNA-associated protein 20" evidence="4">
    <location>
        <begin position="1726"/>
        <end position="1944"/>
    </location>
</feature>
<feature type="compositionally biased region" description="Basic residues" evidence="2">
    <location>
        <begin position="2612"/>
        <end position="2627"/>
    </location>
</feature>
<dbReference type="InterPro" id="IPR052575">
    <property type="entry name" value="SSU_processome_comp_20"/>
</dbReference>
<name>A0A9N9U084_9HYPO</name>
<dbReference type="InterPro" id="IPR057525">
    <property type="entry name" value="UTP20_C"/>
</dbReference>
<evidence type="ECO:0000256" key="1">
    <source>
        <dbReference type="PROSITE-ProRule" id="PRU00103"/>
    </source>
</evidence>
<feature type="domain" description="U3 small nucleolar RNA-associated protein 20 C-terminal" evidence="5">
    <location>
        <begin position="2281"/>
        <end position="2628"/>
    </location>
</feature>
<dbReference type="InterPro" id="IPR011989">
    <property type="entry name" value="ARM-like"/>
</dbReference>
<dbReference type="Pfam" id="PF20416">
    <property type="entry name" value="UTP20"/>
    <property type="match status" value="1"/>
</dbReference>
<feature type="domain" description="U3 small nucleolar RNA-associated protein 20 N-terminal" evidence="3">
    <location>
        <begin position="907"/>
        <end position="1517"/>
    </location>
</feature>
<keyword evidence="7" id="KW-1185">Reference proteome</keyword>
<dbReference type="EMBL" id="CABFNO020001240">
    <property type="protein sequence ID" value="CAG9971529.1"/>
    <property type="molecule type" value="Genomic_DNA"/>
</dbReference>
<comment type="caution">
    <text evidence="6">The sequence shown here is derived from an EMBL/GenBank/DDBJ whole genome shotgun (WGS) entry which is preliminary data.</text>
</comment>
<feature type="region of interest" description="Disordered" evidence="2">
    <location>
        <begin position="1"/>
        <end position="22"/>
    </location>
</feature>
<dbReference type="InterPro" id="IPR046523">
    <property type="entry name" value="UTP20_dom"/>
</dbReference>
<evidence type="ECO:0000259" key="3">
    <source>
        <dbReference type="Pfam" id="PF07539"/>
    </source>
</evidence>
<feature type="repeat" description="HEAT" evidence="1">
    <location>
        <begin position="2225"/>
        <end position="2263"/>
    </location>
</feature>
<evidence type="ECO:0000259" key="4">
    <source>
        <dbReference type="Pfam" id="PF20416"/>
    </source>
</evidence>
<feature type="region of interest" description="Disordered" evidence="2">
    <location>
        <begin position="2448"/>
        <end position="2472"/>
    </location>
</feature>
<sequence length="2642" mass="296932">MPSKVTGRIVKARKHASTPHNKNHRWETFTAKIAKFNSLQPLRKVRRHDLDTEDFASATSYFANGMQRWNELNVSKVFIDFKRQALPLCESLAQILHFEDRIMELLAEHISIQDKESLEPLLDLLTAFAHDLGARFEKHYAQSLSLIVAVAGRPQDVEVIEWTFGALAFLFKYLSKLIVPNIQPTFDIIAPLLGRSKHPPHIARFAAEALSFLVKKAGAPSHREAALPKFVDHVKLDLFKTVEDRQYTLYKDGIMTMFAEAIKGAEHSIHTAAPAIVTQLIDAIPEILDNHEDRTSASTQEIWTDVVCGVLTSAIHHSTPDTFGELADATLDKIISYAGAQNSTGKWWRFIPFLRVVGVLGGVRKGSRITNWPKIISTITQMLDKIAKEREESYPNDQEDIWKHLMVPIVIVWHHIPIDALLAHHGALVQSLTKGSLMGWFIPFCSYACELDPSRFSNLLRSEFQKFILTHWSQRENEEMLCVLLPMMIQKQAFPSPGERESCRLPQAWQDQIVSKFENLEISPFPERGPYNKDPQVWRDRCLPKYSALLQLLDLTTVHPSTNARISELLLRKLKLALRPSSTLASDEVHFIVSQGFHAYLRMSKVGSSIDPGLRPLLRAAVPRFARSVGFLEAYMAYVEYLQETGDSSDNEASSSEGSDSNQDPVLTSLVENLSSPSHDIRLVSLKLLKHLGELGSDEILDIMIEIEQLPLGLEHTRTISMLLRKLGQGYSSVGKDSWLLQGIPNFTFGMLTVKLSPVWDDATETLKQISQTKAGEEVVRAIAFQWLDVPSPKWTPPSNDNHLSNRRIITDFDCTHLQNLNRRAMSLHATIFNPQDRMLQQFDERQSTSDLTLENARSRSLKVFNAIPSLAERRSRLIVPHFLSWAYEDADPTAIEDSEEAQHSFWSLADRKALLGVFSQFLNPKSLFQHEKVYLALLQLMENGDAEVQKMTLKAILSWKQEGIKAYQENLEFLLDDARFKNELTVFLQGEDIIKPEHRSELMPVLLRLLYGRTISKKGAASGKHGLQATRLAVLRNLSVKDMGDFLDIAAGKLGAVKVLDPKKSRSKLFETAVIHPRKQVGFLNMASSLISELGTNVSHYMEAILNAVLYCVIFSSRQLHGASLDVEDDVEAKEDVASTQSLLRITRSTGLKCLNLLFQNAQDFQWSVYHDIIIEEIIAPRLENMPAETTQGVSGVLQLLSTWTVLPKVALFLGPHGDSVANGVLPQVIACLGVEKAKDEVRTFILGMIRNLVRLSLLPAQESEFNELIKSELIDANSNQILPIITQILEAPTTSTELLDACVETMLSLAQVLQESSAVPPVLRIASFLLKQPPRRVSPRTKGRVLLVVENFIALIEPGQHPDLCDEMYGTLSSLFGYFKDRENRQALCRVITLLSDGDDGKLAVAKICTDLNAFKEGRIDEPDYDRRLSGFNAIAKDRETSFTPQQWLPLLHNAIFFIQMDEEFGLLSTNSADVLRRMVHEAQNTRSESARSKMQEYMNGILMPAIYAGARESSETVRREYLRVLGFILSAMPGWGPVKDLAGLLDEKAEDSAEPMFFFNILSPATSRQLEALGMLEAANQSSEMSSQNLAQFFIPLLEHFIYGRENGSDDHGLGAQATNVIGSLASSLHWKHYRTTLQRYIGYIASKPDFQKPTIRLLGKVIDALILSKKSSTSDTMEVDQGDDASSPTVRRLVLSMPKEAQLSTEIVDTFLPTLVKHLHEKDESEVSFRVPVGVTIVKLLTLLPSQQMSQKLAGVLTDICHILRSKSVEARDMARETLVQIAVILGPTFFGFILKELRGALTKGYQLHVLSYTMHSILVAVIPGFAPGDLDYCLPTIVMIIMDDIFGVIGQEKDAEGYTTQTKEIKSSKSQDSMELVAKTASITHLIELVRPLQSLLMQKVDLKIIRKIDVLMARISAGLLQNPASNSRNTLVFCYEMIQNVYKSHQPEAEQKLDPRIRKYLVQKGAKKSGERGSTTKNTYKIMRFAVDILRAMFKKHDELRTAENLVGFLPILGDCVLDGEDEVKISTFRLLAVIVKVPFAEQDGANIYKVAVKEAIKSVSTSSSTTSDLSQAALKMLAVILRDRKDIAVKDAAVDLLLSKLKDDLTEPLYRHVTFNFVRSVLDRRIETAVVYDTLDYIGTVMITNDDKDTRDLARGAFFQFIREYPQKKARWAKQLTFVVANLKYNREGGRLSVMEVIHLLLLKSSDDFVQEVAATCFLPLFFVLANDDSEKCRLAAGELLKEVFRRADKERTQNFLTLLRAWLDKDEAVLRLALQIWAHYFESNENSSKNRKDFKLVLNKVSEVLGAESLVDVDGDLLESTLGLVSVLLDVFPEKILSPDQDDLWTCISGCMAHSQTSVKVSAIRLISRYLADFAQAGAAASPGEPTPGSYGAVLGFERVQDTVRLALNVLNSTGVDESLATEAGQVLIFLGPRLPTPASSVDPLKDNEELENESEDESAEKQPRKRDIQYLFWRLSGILRKEIPPRAAAVVPKTVAMEVLETICRRSAKERLENSFRTILIPLHHLTDPSIPVPVSMDEVFKTKLEHLKSRSQILMDALQKKFGTAEYSQQLMEINEAVKARRQQRSSKRKIEAIAQPEKYGKDKRKKFEKNRERKKARSTEQKAMRQSYKGW</sequence>
<dbReference type="InterPro" id="IPR016024">
    <property type="entry name" value="ARM-type_fold"/>
</dbReference>